<evidence type="ECO:0000313" key="3">
    <source>
        <dbReference type="Proteomes" id="UP000474778"/>
    </source>
</evidence>
<name>A0A6L7HSJ2_9GAMM</name>
<dbReference type="SUPFAM" id="SSF54523">
    <property type="entry name" value="Pili subunits"/>
    <property type="match status" value="1"/>
</dbReference>
<dbReference type="PROSITE" id="PS00409">
    <property type="entry name" value="PROKAR_NTER_METHYL"/>
    <property type="match status" value="1"/>
</dbReference>
<dbReference type="PANTHER" id="PTHR30093:SF7">
    <property type="entry name" value="MSHA MAJOR PILIN SUBUNIT MSHA"/>
    <property type="match status" value="1"/>
</dbReference>
<dbReference type="Gene3D" id="3.30.700.10">
    <property type="entry name" value="Glycoprotein, Type 4 Pilin"/>
    <property type="match status" value="1"/>
</dbReference>
<dbReference type="InterPro" id="IPR045584">
    <property type="entry name" value="Pilin-like"/>
</dbReference>
<dbReference type="NCBIfam" id="TIGR02532">
    <property type="entry name" value="IV_pilin_GFxxxE"/>
    <property type="match status" value="1"/>
</dbReference>
<protein>
    <submittedName>
        <fullName evidence="2">Prepilin-type N-terminal cleavage/methylation domain-containing protein</fullName>
    </submittedName>
</protein>
<dbReference type="EMBL" id="WRPA01000001">
    <property type="protein sequence ID" value="MXR67212.1"/>
    <property type="molecule type" value="Genomic_DNA"/>
</dbReference>
<evidence type="ECO:0000256" key="1">
    <source>
        <dbReference type="SAM" id="Phobius"/>
    </source>
</evidence>
<keyword evidence="1" id="KW-1133">Transmembrane helix</keyword>
<gene>
    <name evidence="2" type="ORF">GNT65_00735</name>
</gene>
<keyword evidence="1" id="KW-0812">Transmembrane</keyword>
<sequence>MRKVSGFTLIELVVVIIVLAILAVVALPRFISVGQDAHDSAAKGAFAAFTSGVSLYHSCWLASGASGHVVDLACFGDGSIDSTTTGYPLGQTTQASGNNGTQLQGEFCRQLWEGLLDNNDYQLVPHGDAAFGGSNDIVYWYSGGEISLSNTYCYFNYIRDNRAKGSENWQLRYYPGTGKTLITRSTLS</sequence>
<dbReference type="InterPro" id="IPR012902">
    <property type="entry name" value="N_methyl_site"/>
</dbReference>
<keyword evidence="1" id="KW-0472">Membrane</keyword>
<dbReference type="Proteomes" id="UP000474778">
    <property type="component" value="Unassembled WGS sequence"/>
</dbReference>
<proteinExistence type="predicted"/>
<dbReference type="PANTHER" id="PTHR30093">
    <property type="entry name" value="GENERAL SECRETION PATHWAY PROTEIN G"/>
    <property type="match status" value="1"/>
</dbReference>
<evidence type="ECO:0000313" key="2">
    <source>
        <dbReference type="EMBL" id="MXR67212.1"/>
    </source>
</evidence>
<dbReference type="Pfam" id="PF07963">
    <property type="entry name" value="N_methyl"/>
    <property type="match status" value="1"/>
</dbReference>
<comment type="caution">
    <text evidence="2">The sequence shown here is derived from an EMBL/GenBank/DDBJ whole genome shotgun (WGS) entry which is preliminary data.</text>
</comment>
<organism evidence="2 3">
    <name type="scientific">Shewanella insulae</name>
    <dbReference type="NCBI Taxonomy" id="2681496"/>
    <lineage>
        <taxon>Bacteria</taxon>
        <taxon>Pseudomonadati</taxon>
        <taxon>Pseudomonadota</taxon>
        <taxon>Gammaproteobacteria</taxon>
        <taxon>Alteromonadales</taxon>
        <taxon>Shewanellaceae</taxon>
        <taxon>Shewanella</taxon>
    </lineage>
</organism>
<dbReference type="RefSeq" id="WP_160793224.1">
    <property type="nucleotide sequence ID" value="NZ_WRPA01000001.1"/>
</dbReference>
<keyword evidence="3" id="KW-1185">Reference proteome</keyword>
<accession>A0A6L7HSJ2</accession>
<reference evidence="2 3" key="1">
    <citation type="submission" date="2019-12" db="EMBL/GenBank/DDBJ databases">
        <title>Shewanella insulae sp. nov., isolated from a tidal flat.</title>
        <authorList>
            <person name="Yoon J.-H."/>
        </authorList>
    </citation>
    <scope>NUCLEOTIDE SEQUENCE [LARGE SCALE GENOMIC DNA]</scope>
    <source>
        <strain evidence="2 3">JBTF-M18</strain>
    </source>
</reference>
<feature type="transmembrane region" description="Helical" evidence="1">
    <location>
        <begin position="12"/>
        <end position="31"/>
    </location>
</feature>
<dbReference type="AlphaFoldDB" id="A0A6L7HSJ2"/>